<keyword evidence="9 11" id="KW-0675">Receptor</keyword>
<feature type="transmembrane region" description="Helical" evidence="13">
    <location>
        <begin position="200"/>
        <end position="220"/>
    </location>
</feature>
<organism evidence="15 17">
    <name type="scientific">Musca domestica</name>
    <name type="common">House fly</name>
    <dbReference type="NCBI Taxonomy" id="7370"/>
    <lineage>
        <taxon>Eukaryota</taxon>
        <taxon>Metazoa</taxon>
        <taxon>Ecdysozoa</taxon>
        <taxon>Arthropoda</taxon>
        <taxon>Hexapoda</taxon>
        <taxon>Insecta</taxon>
        <taxon>Pterygota</taxon>
        <taxon>Neoptera</taxon>
        <taxon>Endopterygota</taxon>
        <taxon>Diptera</taxon>
        <taxon>Brachycera</taxon>
        <taxon>Muscomorpha</taxon>
        <taxon>Muscoidea</taxon>
        <taxon>Muscidae</taxon>
        <taxon>Musca</taxon>
    </lineage>
</organism>
<gene>
    <name evidence="17" type="primary">LOC101900079</name>
    <name evidence="16" type="synonym">LOC131801595</name>
</gene>
<dbReference type="GeneID" id="101900079"/>
<keyword evidence="3" id="KW-1003">Cell membrane</keyword>
<dbReference type="Proteomes" id="UP001652621">
    <property type="component" value="Unplaced"/>
</dbReference>
<dbReference type="PANTHER" id="PTHR24248:SF199">
    <property type="entry name" value="IP13425P-RELATED"/>
    <property type="match status" value="1"/>
</dbReference>
<evidence type="ECO:0000256" key="5">
    <source>
        <dbReference type="ARBA" id="ARBA00022989"/>
    </source>
</evidence>
<feature type="compositionally biased region" description="Polar residues" evidence="12">
    <location>
        <begin position="356"/>
        <end position="373"/>
    </location>
</feature>
<feature type="region of interest" description="Disordered" evidence="12">
    <location>
        <begin position="355"/>
        <end position="405"/>
    </location>
</feature>
<feature type="transmembrane region" description="Helical" evidence="13">
    <location>
        <begin position="241"/>
        <end position="263"/>
    </location>
</feature>
<dbReference type="SMART" id="SM01381">
    <property type="entry name" value="7TM_GPCR_Srsx"/>
    <property type="match status" value="1"/>
</dbReference>
<reference evidence="16 17" key="1">
    <citation type="submission" date="2025-05" db="UniProtKB">
        <authorList>
            <consortium name="RefSeq"/>
        </authorList>
    </citation>
    <scope>IDENTIFICATION</scope>
    <source>
        <strain evidence="16 17">Aabys</strain>
        <tissue evidence="16 17">Whole body</tissue>
    </source>
</reference>
<evidence type="ECO:0000256" key="2">
    <source>
        <dbReference type="ARBA" id="ARBA00010663"/>
    </source>
</evidence>
<evidence type="ECO:0000256" key="11">
    <source>
        <dbReference type="RuleBase" id="RU000688"/>
    </source>
</evidence>
<evidence type="ECO:0000313" key="15">
    <source>
        <dbReference type="Proteomes" id="UP001652621"/>
    </source>
</evidence>
<dbReference type="PROSITE" id="PS00237">
    <property type="entry name" value="G_PROTEIN_RECEP_F1_1"/>
    <property type="match status" value="1"/>
</dbReference>
<keyword evidence="15" id="KW-1185">Reference proteome</keyword>
<sequence length="579" mass="64786">MLGHNLDINLKPTSDILAAAALLDVRQYFNERDLLDLRTYGYQTNDTFLLPDYDEAAVNAKTSANVVNLNNSNFIIFNRTGFARNDSNNDSGTITISSPNDVSAINGNVSVGLPMPEDVVVLLKMISMSIVLGLMILITIIGNVFVIAAIILERNLQNVANYLVVSLAVADLFVACLVMPLGAVYEISEGWILGPELCDIWTSCDVLCCTASILHLVAIATDRYWTVTDIDYHNLRTPRRIFCMIFTVWFFAVIVSLAPQFGWKDPEYMERIEQQKCMVSQDVIYQIFATCCSFYVPLLMILVLYWKIYKIARKRIQRRTKRLQYSQSTTKDVDFQDKVKKKRIKICFSKDISSDKGFSSSTGDNYAGGSNANIREETEFSTSNIEDKSHAGTELTNVSDEMTTTNADERVPLPLEISTVSQQVAATTSTFQQHVTAIVLTTATPRLTVCGGGGGGGSNNKQQQQHLLGANPHQKLAKRRQQIEAKRERKAAQTLAIITGAFVVCWLPFFVMALTLSLCKSCEINAAVASLFLWLGYFNSTLNPIIYTIFNPEFRRAFQRLLFGKKYVANRCKRRNANI</sequence>
<evidence type="ECO:0000256" key="3">
    <source>
        <dbReference type="ARBA" id="ARBA00022475"/>
    </source>
</evidence>
<dbReference type="InterPro" id="IPR002233">
    <property type="entry name" value="ADR_fam"/>
</dbReference>
<dbReference type="PANTHER" id="PTHR24248">
    <property type="entry name" value="ADRENERGIC RECEPTOR-RELATED G-PROTEIN COUPLED RECEPTOR"/>
    <property type="match status" value="1"/>
</dbReference>
<evidence type="ECO:0000256" key="8">
    <source>
        <dbReference type="ARBA" id="ARBA00023157"/>
    </source>
</evidence>
<dbReference type="PRINTS" id="PR00237">
    <property type="entry name" value="GPCRRHODOPSN"/>
</dbReference>
<keyword evidence="8" id="KW-1015">Disulfide bond</keyword>
<comment type="similarity">
    <text evidence="2 11">Belongs to the G-protein coupled receptor 1 family.</text>
</comment>
<proteinExistence type="inferred from homology"/>
<evidence type="ECO:0000259" key="14">
    <source>
        <dbReference type="PROSITE" id="PS50262"/>
    </source>
</evidence>
<evidence type="ECO:0000256" key="13">
    <source>
        <dbReference type="SAM" id="Phobius"/>
    </source>
</evidence>
<dbReference type="Pfam" id="PF00001">
    <property type="entry name" value="7tm_1"/>
    <property type="match status" value="1"/>
</dbReference>
<evidence type="ECO:0000256" key="6">
    <source>
        <dbReference type="ARBA" id="ARBA00023040"/>
    </source>
</evidence>
<dbReference type="RefSeq" id="XP_058981954.1">
    <property type="nucleotide sequence ID" value="XM_059125971.1"/>
</dbReference>
<dbReference type="PRINTS" id="PR01103">
    <property type="entry name" value="ADRENERGICR"/>
</dbReference>
<feature type="transmembrane region" description="Helical" evidence="13">
    <location>
        <begin position="125"/>
        <end position="152"/>
    </location>
</feature>
<keyword evidence="4 11" id="KW-0812">Transmembrane</keyword>
<keyword evidence="6 11" id="KW-0297">G-protein coupled receptor</keyword>
<keyword evidence="5 13" id="KW-1133">Transmembrane helix</keyword>
<evidence type="ECO:0000256" key="12">
    <source>
        <dbReference type="SAM" id="MobiDB-lite"/>
    </source>
</evidence>
<evidence type="ECO:0000256" key="9">
    <source>
        <dbReference type="ARBA" id="ARBA00023170"/>
    </source>
</evidence>
<name>A0ABM3V849_MUSDO</name>
<comment type="subcellular location">
    <subcellularLocation>
        <location evidence="1">Cell membrane</location>
        <topology evidence="1">Multi-pass membrane protein</topology>
    </subcellularLocation>
</comment>
<feature type="domain" description="G-protein coupled receptors family 1 profile" evidence="14">
    <location>
        <begin position="142"/>
        <end position="547"/>
    </location>
</feature>
<protein>
    <submittedName>
        <fullName evidence="16 17">5-hydroxytryptamine receptor 2B</fullName>
    </submittedName>
</protein>
<dbReference type="InterPro" id="IPR017452">
    <property type="entry name" value="GPCR_Rhodpsn_7TM"/>
</dbReference>
<evidence type="ECO:0000313" key="17">
    <source>
        <dbReference type="RefSeq" id="XP_058981954.1"/>
    </source>
</evidence>
<keyword evidence="7 13" id="KW-0472">Membrane</keyword>
<accession>A0ABM3V849</accession>
<dbReference type="RefSeq" id="XP_058976391.1">
    <property type="nucleotide sequence ID" value="XM_059120408.1"/>
</dbReference>
<dbReference type="Gene3D" id="1.20.1070.10">
    <property type="entry name" value="Rhodopsin 7-helix transmembrane proteins"/>
    <property type="match status" value="2"/>
</dbReference>
<dbReference type="CDD" id="cd15331">
    <property type="entry name" value="7tmA_5-HT1A_invertebrates"/>
    <property type="match status" value="1"/>
</dbReference>
<evidence type="ECO:0000313" key="16">
    <source>
        <dbReference type="RefSeq" id="XP_058976391.1"/>
    </source>
</evidence>
<feature type="transmembrane region" description="Helical" evidence="13">
    <location>
        <begin position="524"/>
        <end position="550"/>
    </location>
</feature>
<dbReference type="InterPro" id="IPR000276">
    <property type="entry name" value="GPCR_Rhodpsn"/>
</dbReference>
<keyword evidence="10 11" id="KW-0807">Transducer</keyword>
<feature type="transmembrane region" description="Helical" evidence="13">
    <location>
        <begin position="495"/>
        <end position="518"/>
    </location>
</feature>
<evidence type="ECO:0000256" key="1">
    <source>
        <dbReference type="ARBA" id="ARBA00004651"/>
    </source>
</evidence>
<evidence type="ECO:0000256" key="7">
    <source>
        <dbReference type="ARBA" id="ARBA00023136"/>
    </source>
</evidence>
<evidence type="ECO:0000256" key="4">
    <source>
        <dbReference type="ARBA" id="ARBA00022692"/>
    </source>
</evidence>
<dbReference type="SUPFAM" id="SSF81321">
    <property type="entry name" value="Family A G protein-coupled receptor-like"/>
    <property type="match status" value="1"/>
</dbReference>
<feature type="compositionally biased region" description="Polar residues" evidence="12">
    <location>
        <begin position="394"/>
        <end position="405"/>
    </location>
</feature>
<dbReference type="PROSITE" id="PS50262">
    <property type="entry name" value="G_PROTEIN_RECEP_F1_2"/>
    <property type="match status" value="1"/>
</dbReference>
<evidence type="ECO:0000256" key="10">
    <source>
        <dbReference type="ARBA" id="ARBA00023224"/>
    </source>
</evidence>
<feature type="transmembrane region" description="Helical" evidence="13">
    <location>
        <begin position="159"/>
        <end position="180"/>
    </location>
</feature>
<feature type="transmembrane region" description="Helical" evidence="13">
    <location>
        <begin position="283"/>
        <end position="306"/>
    </location>
</feature>